<evidence type="ECO:0000313" key="2">
    <source>
        <dbReference type="EMBL" id="VTZ79864.1"/>
    </source>
</evidence>
<dbReference type="Proteomes" id="UP000072904">
    <property type="component" value="Chromosome 12"/>
</dbReference>
<name>A0A078KDB3_PLAYE</name>
<evidence type="ECO:0000313" key="4">
    <source>
        <dbReference type="Proteomes" id="UP000072904"/>
    </source>
</evidence>
<dbReference type="KEGG" id="pyo:PY17X_1206300"/>
<dbReference type="EMBL" id="LM993666">
    <property type="protein sequence ID" value="VTZ79864.1"/>
    <property type="molecule type" value="Genomic_DNA"/>
</dbReference>
<reference evidence="1" key="3">
    <citation type="submission" date="2014-05" db="EMBL/GenBank/DDBJ databases">
        <authorList>
            <person name="Aslett A.Martin."/>
            <person name="De Silva Nishadi"/>
        </authorList>
    </citation>
    <scope>NUCLEOTIDE SEQUENCE</scope>
    <source>
        <strain evidence="1">YM</strain>
    </source>
</reference>
<dbReference type="RefSeq" id="XP_727644.2">
    <property type="nucleotide sequence ID" value="XM_722551.2"/>
</dbReference>
<dbReference type="VEuPathDB" id="PlasmoDB:PYYM_1205700"/>
<dbReference type="VEuPathDB" id="PlasmoDB:Py17XNL_001204933"/>
<evidence type="ECO:0000313" key="3">
    <source>
        <dbReference type="Proteomes" id="UP000072874"/>
    </source>
</evidence>
<dbReference type="OMA" id="GKNRWAT"/>
<reference evidence="2" key="4">
    <citation type="submission" date="2019-05" db="EMBL/GenBank/DDBJ databases">
        <authorList>
            <consortium name="Pathogen Informatics"/>
        </authorList>
    </citation>
    <scope>NUCLEOTIDE SEQUENCE</scope>
    <source>
        <strain evidence="2">17X</strain>
    </source>
</reference>
<evidence type="ECO:0000313" key="1">
    <source>
        <dbReference type="EMBL" id="CDU19229.1"/>
    </source>
</evidence>
<dbReference type="VEuPathDB" id="PlasmoDB:PY06889"/>
<reference evidence="2" key="2">
    <citation type="submission" date="2014-05" db="EMBL/GenBank/DDBJ databases">
        <authorList>
            <person name="Aslett M.A."/>
            <person name="De Silva N."/>
        </authorList>
    </citation>
    <scope>NUCLEOTIDE SEQUENCE</scope>
    <source>
        <strain evidence="2">17X</strain>
    </source>
</reference>
<dbReference type="OrthoDB" id="418962at2759"/>
<proteinExistence type="predicted"/>
<gene>
    <name evidence="2" type="ORF">PY17X_1206300</name>
    <name evidence="1" type="ORF">PYYM_1205700</name>
</gene>
<dbReference type="AlphaFoldDB" id="A0A078KDB3"/>
<dbReference type="GeneID" id="3854090"/>
<dbReference type="EMBL" id="LK934640">
    <property type="protein sequence ID" value="CDU19229.1"/>
    <property type="molecule type" value="Genomic_DNA"/>
</dbReference>
<dbReference type="Proteomes" id="UP000072874">
    <property type="component" value="Chromosome 12"/>
</dbReference>
<reference evidence="3 4" key="1">
    <citation type="journal article" date="2014" name="BMC Biol.">
        <title>A comprehensive evaluation of rodent malaria parasite genomes and gene expression.</title>
        <authorList>
            <person name="Otto T.D."/>
            <person name="Bohme U."/>
            <person name="Jackson A.P."/>
            <person name="Hunt M."/>
            <person name="Franke-Fayard B."/>
            <person name="Hoeijmakers W.A."/>
            <person name="Religa A.A."/>
            <person name="Robertson L."/>
            <person name="Sanders M."/>
            <person name="Ogun S.A."/>
            <person name="Cunningham D."/>
            <person name="Erhart A."/>
            <person name="Billker O."/>
            <person name="Khan S.M."/>
            <person name="Stunnenberg H.G."/>
            <person name="Langhorne J."/>
            <person name="Holder A.A."/>
            <person name="Waters A.P."/>
            <person name="Newbold C.I."/>
            <person name="Pain A."/>
            <person name="Berriman M."/>
            <person name="Janse C.J."/>
        </authorList>
    </citation>
    <scope>NUCLEOTIDE SEQUENCE [LARGE SCALE GENOMIC DNA]</scope>
    <source>
        <strain evidence="2 3">17X</strain>
        <strain evidence="1 4">YM</strain>
    </source>
</reference>
<sequence length="317" mass="38687">MSIYNVKFIFFPNLKNNFVKIQKQYGGTSLLTKIGQSFNQENIKNIKTKLNNYQKNSLNILSKSNDTNIFKNFIDIFKNNNIKDKLKLGDDTEKKEKEFFNYYIKCLMKYEGIFTYRKFKFFLKDLCDYFKIYSITFKYKKKMNPQLEKLKKQYEVLNSFLPHELDSDDYKIFHLESKKHLAASANVDLNFINELLLFHDSLKTDRTWFYRKIVFKRKLPESFEEREIEAPYDRPVIKNFSYGIKESSLEYEQYMNKNGRKLKFKRWISKKHPWFRQNTSGKNRWATRPYTKKFPYLYYSNIPKYMYLSRNKPRIKK</sequence>
<dbReference type="VEuPathDB" id="PlasmoDB:PY17X_1206300"/>
<protein>
    <submittedName>
        <fullName evidence="2">Uncharacterized protein</fullName>
    </submittedName>
</protein>
<accession>A0A078KDB3</accession>
<organism evidence="2 3">
    <name type="scientific">Plasmodium yoelii</name>
    <dbReference type="NCBI Taxonomy" id="5861"/>
    <lineage>
        <taxon>Eukaryota</taxon>
        <taxon>Sar</taxon>
        <taxon>Alveolata</taxon>
        <taxon>Apicomplexa</taxon>
        <taxon>Aconoidasida</taxon>
        <taxon>Haemosporida</taxon>
        <taxon>Plasmodiidae</taxon>
        <taxon>Plasmodium</taxon>
        <taxon>Plasmodium (Vinckeia)</taxon>
    </lineage>
</organism>